<organism evidence="2 3">
    <name type="scientific">Tepiditoga spiralis</name>
    <dbReference type="NCBI Taxonomy" id="2108365"/>
    <lineage>
        <taxon>Bacteria</taxon>
        <taxon>Thermotogati</taxon>
        <taxon>Thermotogota</taxon>
        <taxon>Thermotogae</taxon>
        <taxon>Petrotogales</taxon>
        <taxon>Petrotogaceae</taxon>
        <taxon>Tepiditoga</taxon>
    </lineage>
</organism>
<dbReference type="KEGG" id="ocy:OSSY52_19900"/>
<reference evidence="2 3" key="1">
    <citation type="submission" date="2018-06" db="EMBL/GenBank/DDBJ databases">
        <title>Genome sequencing of Oceanotoga sp. sy52.</title>
        <authorList>
            <person name="Mori K."/>
        </authorList>
    </citation>
    <scope>NUCLEOTIDE SEQUENCE [LARGE SCALE GENOMIC DNA]</scope>
    <source>
        <strain evidence="3">sy52</strain>
    </source>
</reference>
<evidence type="ECO:0000313" key="2">
    <source>
        <dbReference type="EMBL" id="BBE31849.1"/>
    </source>
</evidence>
<dbReference type="InterPro" id="IPR003018">
    <property type="entry name" value="GAF"/>
</dbReference>
<sequence>MRSVFRDITDNFFEILSYKKEEWNKFWHIYKIKVPYVELYQKKNELSDEKILNKLFSYGRKYLDEMFWYKFENAEKVKTEIIKMVGKNVQKYNLQRGDYTVRIIGLTGDKPYEFVDTYAGTIILIDYLYFYKNKEKTTIKEIMDKAILDFIENNEVNEKKANFWITYDEIKKVVYDNKNKNIAMKKIVKILDKRFDYFDWTGFYLVENNELKLGEFIGEPTEHKKIKFGEGICGQAAETQKTFVVKDVNKESNYLSCSPKTKSEIVVPIFGKNNSIVGEIDIDSHKVNAFDDGDKEFLENIAILLKKYF</sequence>
<dbReference type="InParanoid" id="A0A7G1GC70"/>
<accession>A0A7G1GC70</accession>
<gene>
    <name evidence="2" type="ORF">OSSY52_19900</name>
</gene>
<evidence type="ECO:0000259" key="1">
    <source>
        <dbReference type="Pfam" id="PF13185"/>
    </source>
</evidence>
<dbReference type="InterPro" id="IPR029016">
    <property type="entry name" value="GAF-like_dom_sf"/>
</dbReference>
<dbReference type="AlphaFoldDB" id="A0A7G1GC70"/>
<feature type="domain" description="GAF" evidence="1">
    <location>
        <begin position="218"/>
        <end position="302"/>
    </location>
</feature>
<dbReference type="Gene3D" id="3.30.450.40">
    <property type="match status" value="1"/>
</dbReference>
<keyword evidence="3" id="KW-1185">Reference proteome</keyword>
<protein>
    <submittedName>
        <fullName evidence="2">GAF domain containing protein</fullName>
    </submittedName>
</protein>
<dbReference type="RefSeq" id="WP_190614662.1">
    <property type="nucleotide sequence ID" value="NZ_AP018712.1"/>
</dbReference>
<dbReference type="FunCoup" id="A0A7G1GC70">
    <property type="interactions" value="46"/>
</dbReference>
<evidence type="ECO:0000313" key="3">
    <source>
        <dbReference type="Proteomes" id="UP000516361"/>
    </source>
</evidence>
<dbReference type="EMBL" id="AP018712">
    <property type="protein sequence ID" value="BBE31849.1"/>
    <property type="molecule type" value="Genomic_DNA"/>
</dbReference>
<dbReference type="SUPFAM" id="SSF55781">
    <property type="entry name" value="GAF domain-like"/>
    <property type="match status" value="1"/>
</dbReference>
<dbReference type="Proteomes" id="UP000516361">
    <property type="component" value="Chromosome"/>
</dbReference>
<proteinExistence type="predicted"/>
<dbReference type="Pfam" id="PF13185">
    <property type="entry name" value="GAF_2"/>
    <property type="match status" value="1"/>
</dbReference>
<name>A0A7G1GC70_9BACT</name>